<dbReference type="AlphaFoldDB" id="A0A8H5HU09"/>
<dbReference type="PANTHER" id="PTHR15375:SF26">
    <property type="entry name" value="PROTEIN CHIFFON"/>
    <property type="match status" value="1"/>
</dbReference>
<dbReference type="Gene3D" id="3.40.50.10190">
    <property type="entry name" value="BRCT domain"/>
    <property type="match status" value="1"/>
</dbReference>
<reference evidence="7 8" key="1">
    <citation type="journal article" date="2020" name="ISME J.">
        <title>Uncovering the hidden diversity of litter-decomposition mechanisms in mushroom-forming fungi.</title>
        <authorList>
            <person name="Floudas D."/>
            <person name="Bentzer J."/>
            <person name="Ahren D."/>
            <person name="Johansson T."/>
            <person name="Persson P."/>
            <person name="Tunlid A."/>
        </authorList>
    </citation>
    <scope>NUCLEOTIDE SEQUENCE [LARGE SCALE GENOMIC DNA]</scope>
    <source>
        <strain evidence="7 8">CBS 406.79</strain>
    </source>
</reference>
<evidence type="ECO:0000256" key="2">
    <source>
        <dbReference type="ARBA" id="ARBA00022771"/>
    </source>
</evidence>
<dbReference type="PANTHER" id="PTHR15375">
    <property type="entry name" value="ACTIVATOR OF S-PHASE KINASE-RELATED"/>
    <property type="match status" value="1"/>
</dbReference>
<dbReference type="InterPro" id="IPR051590">
    <property type="entry name" value="Replication_Regulatory_Kinase"/>
</dbReference>
<evidence type="ECO:0000256" key="4">
    <source>
        <dbReference type="PROSITE-ProRule" id="PRU00600"/>
    </source>
</evidence>
<evidence type="ECO:0000256" key="1">
    <source>
        <dbReference type="ARBA" id="ARBA00022723"/>
    </source>
</evidence>
<dbReference type="GO" id="GO:0043539">
    <property type="term" value="F:protein serine/threonine kinase activator activity"/>
    <property type="evidence" value="ECO:0007669"/>
    <property type="project" value="TreeGrafter"/>
</dbReference>
<proteinExistence type="predicted"/>
<dbReference type="GO" id="GO:0010571">
    <property type="term" value="P:positive regulation of nuclear cell cycle DNA replication"/>
    <property type="evidence" value="ECO:0007669"/>
    <property type="project" value="TreeGrafter"/>
</dbReference>
<sequence length="560" mass="64066">MATTTRNPLSQRARALISISPRFTKPFTTLKRPRSPAVSHEDQLNQAPSKRTKAAPDTPSQKQKRKDQQENEWRDKYLRAFPGFRFHFSEDIQNADYVKTLEKRIIQLGAIVEDFFSASVTHLIVKDVDPGRVSDKENRNSHKSPLKRERVLLVPEVPQVYRRTVEENKIKEWGIRKLDSVLSRCTLQSVILPTSGPLPSKLNASHSVHSNAAYSRSLNKLLQSEKIHGTTERDPTQKRHDYTYFSRGTHFVLVEDIRQELATIAAHQYMPPRRGSSRTPWPVLHCHPQSRGPFVPFDEREKRRWEKAQKMDIEDKVEAERKELKEQRLLQERIAQQREARQRGFDLRRSVSMSNLRRRESLDAEHPIDDFDSTYASGYLASGHGGYVAASGNSVSVTSTTGTTSTAGYSFSSSKLPFKLRLAAEQQVATSRKSSRRDSIKGDMGPPAVPEGRISIGLRRVKSAGHLKLPKREEGSKPGYCESCRVKFDDFKQHIASNRHRRFATNKAHFAELDAVLSLVKRKTVAEVEAERRNEARIDVFRNDSYDDHTDTRDVDLDDY</sequence>
<keyword evidence="2 4" id="KW-0863">Zinc-finger</keyword>
<evidence type="ECO:0000313" key="7">
    <source>
        <dbReference type="EMBL" id="KAF5389410.1"/>
    </source>
</evidence>
<organism evidence="7 8">
    <name type="scientific">Collybiopsis confluens</name>
    <dbReference type="NCBI Taxonomy" id="2823264"/>
    <lineage>
        <taxon>Eukaryota</taxon>
        <taxon>Fungi</taxon>
        <taxon>Dikarya</taxon>
        <taxon>Basidiomycota</taxon>
        <taxon>Agaricomycotina</taxon>
        <taxon>Agaricomycetes</taxon>
        <taxon>Agaricomycetidae</taxon>
        <taxon>Agaricales</taxon>
        <taxon>Marasmiineae</taxon>
        <taxon>Omphalotaceae</taxon>
        <taxon>Collybiopsis</taxon>
    </lineage>
</organism>
<dbReference type="Gene3D" id="6.10.250.3410">
    <property type="entry name" value="DBF zinc finger"/>
    <property type="match status" value="1"/>
</dbReference>
<feature type="region of interest" description="Disordered" evidence="5">
    <location>
        <begin position="429"/>
        <end position="452"/>
    </location>
</feature>
<protein>
    <recommendedName>
        <fullName evidence="6">DBF4-type domain-containing protein</fullName>
    </recommendedName>
</protein>
<dbReference type="SUPFAM" id="SSF52113">
    <property type="entry name" value="BRCT domain"/>
    <property type="match status" value="1"/>
</dbReference>
<keyword evidence="1" id="KW-0479">Metal-binding</keyword>
<dbReference type="EMBL" id="JAACJN010000022">
    <property type="protein sequence ID" value="KAF5389410.1"/>
    <property type="molecule type" value="Genomic_DNA"/>
</dbReference>
<dbReference type="GO" id="GO:0008270">
    <property type="term" value="F:zinc ion binding"/>
    <property type="evidence" value="ECO:0007669"/>
    <property type="project" value="UniProtKB-KW"/>
</dbReference>
<dbReference type="FunFam" id="6.10.250.3410:FF:000001">
    <property type="entry name" value="Protein DBF4 homolog A"/>
    <property type="match status" value="1"/>
</dbReference>
<accession>A0A8H5HU09</accession>
<dbReference type="SMART" id="SM00586">
    <property type="entry name" value="ZnF_DBF"/>
    <property type="match status" value="1"/>
</dbReference>
<dbReference type="GO" id="GO:0031431">
    <property type="term" value="C:Dbf4-dependent protein kinase complex"/>
    <property type="evidence" value="ECO:0007669"/>
    <property type="project" value="TreeGrafter"/>
</dbReference>
<evidence type="ECO:0000256" key="5">
    <source>
        <dbReference type="SAM" id="MobiDB-lite"/>
    </source>
</evidence>
<dbReference type="GO" id="GO:1901987">
    <property type="term" value="P:regulation of cell cycle phase transition"/>
    <property type="evidence" value="ECO:0007669"/>
    <property type="project" value="TreeGrafter"/>
</dbReference>
<dbReference type="Proteomes" id="UP000518752">
    <property type="component" value="Unassembled WGS sequence"/>
</dbReference>
<dbReference type="Pfam" id="PF08630">
    <property type="entry name" value="Dfp1_Him1_M"/>
    <property type="match status" value="1"/>
</dbReference>
<evidence type="ECO:0000256" key="3">
    <source>
        <dbReference type="ARBA" id="ARBA00022833"/>
    </source>
</evidence>
<dbReference type="PROSITE" id="PS51265">
    <property type="entry name" value="ZF_DBF4"/>
    <property type="match status" value="1"/>
</dbReference>
<dbReference type="GO" id="GO:0003676">
    <property type="term" value="F:nucleic acid binding"/>
    <property type="evidence" value="ECO:0007669"/>
    <property type="project" value="InterPro"/>
</dbReference>
<gene>
    <name evidence="7" type="ORF">D9757_004313</name>
</gene>
<evidence type="ECO:0000313" key="8">
    <source>
        <dbReference type="Proteomes" id="UP000518752"/>
    </source>
</evidence>
<dbReference type="OrthoDB" id="21380at2759"/>
<dbReference type="InterPro" id="IPR038545">
    <property type="entry name" value="Znf_DBF_sf"/>
</dbReference>
<dbReference type="Pfam" id="PF07535">
    <property type="entry name" value="zf-DBF"/>
    <property type="match status" value="1"/>
</dbReference>
<keyword evidence="3" id="KW-0862">Zinc</keyword>
<comment type="caution">
    <text evidence="7">The sequence shown here is derived from an EMBL/GenBank/DDBJ whole genome shotgun (WGS) entry which is preliminary data.</text>
</comment>
<keyword evidence="8" id="KW-1185">Reference proteome</keyword>
<dbReference type="InterPro" id="IPR006572">
    <property type="entry name" value="Znf_DBF"/>
</dbReference>
<feature type="region of interest" description="Disordered" evidence="5">
    <location>
        <begin position="24"/>
        <end position="72"/>
    </location>
</feature>
<dbReference type="InterPro" id="IPR036420">
    <property type="entry name" value="BRCT_dom_sf"/>
</dbReference>
<feature type="domain" description="DBF4-type" evidence="6">
    <location>
        <begin position="474"/>
        <end position="523"/>
    </location>
</feature>
<name>A0A8H5HU09_9AGAR</name>
<evidence type="ECO:0000259" key="6">
    <source>
        <dbReference type="PROSITE" id="PS51265"/>
    </source>
</evidence>
<dbReference type="InterPro" id="IPR013939">
    <property type="entry name" value="Regulatory_Dfp1/Him1"/>
</dbReference>